<dbReference type="RefSeq" id="WP_007156416.1">
    <property type="nucleotide sequence ID" value="NZ_CAUTEG010000078.1"/>
</dbReference>
<dbReference type="GeneID" id="85015819"/>
<sequence>MRFSKSLQFGERAKNYIPYLMENLREGHTIPMCYLIYSGLGNNLYEFYGAPHWSLPTFPRKEEEILGVAYGYKDALLLVSGMTRQALEEERKCSLS</sequence>
<gene>
    <name evidence="1" type="ORF">HNQ46_002306</name>
</gene>
<organism evidence="1 2">
    <name type="scientific">Oribacterium sinus</name>
    <dbReference type="NCBI Taxonomy" id="237576"/>
    <lineage>
        <taxon>Bacteria</taxon>
        <taxon>Bacillati</taxon>
        <taxon>Bacillota</taxon>
        <taxon>Clostridia</taxon>
        <taxon>Lachnospirales</taxon>
        <taxon>Lachnospiraceae</taxon>
        <taxon>Oribacterium</taxon>
    </lineage>
</organism>
<reference evidence="1 2" key="1">
    <citation type="submission" date="2020-08" db="EMBL/GenBank/DDBJ databases">
        <title>Genomic Encyclopedia of Type Strains, Phase IV (KMG-IV): sequencing the most valuable type-strain genomes for metagenomic binning, comparative biology and taxonomic classification.</title>
        <authorList>
            <person name="Goeker M."/>
        </authorList>
    </citation>
    <scope>NUCLEOTIDE SEQUENCE [LARGE SCALE GENOMIC DNA]</scope>
    <source>
        <strain evidence="1 2">DSM 17245</strain>
    </source>
</reference>
<accession>A0A7W9SJ05</accession>
<comment type="caution">
    <text evidence="1">The sequence shown here is derived from an EMBL/GenBank/DDBJ whole genome shotgun (WGS) entry which is preliminary data.</text>
</comment>
<evidence type="ECO:0000313" key="2">
    <source>
        <dbReference type="Proteomes" id="UP000522163"/>
    </source>
</evidence>
<dbReference type="AlphaFoldDB" id="A0A7W9SJ05"/>
<dbReference type="EMBL" id="JACHHH010000014">
    <property type="protein sequence ID" value="MBB6042310.1"/>
    <property type="molecule type" value="Genomic_DNA"/>
</dbReference>
<protein>
    <submittedName>
        <fullName evidence="1">Uncharacterized protein</fullName>
    </submittedName>
</protein>
<evidence type="ECO:0000313" key="1">
    <source>
        <dbReference type="EMBL" id="MBB6042310.1"/>
    </source>
</evidence>
<dbReference type="Proteomes" id="UP000522163">
    <property type="component" value="Unassembled WGS sequence"/>
</dbReference>
<name>A0A7W9SJ05_9FIRM</name>
<proteinExistence type="predicted"/>